<dbReference type="InterPro" id="IPR011009">
    <property type="entry name" value="Kinase-like_dom_sf"/>
</dbReference>
<dbReference type="OrthoDB" id="2747778at2759"/>
<dbReference type="Proteomes" id="UP000076842">
    <property type="component" value="Unassembled WGS sequence"/>
</dbReference>
<dbReference type="SUPFAM" id="SSF56112">
    <property type="entry name" value="Protein kinase-like (PK-like)"/>
    <property type="match status" value="1"/>
</dbReference>
<dbReference type="InterPro" id="IPR040976">
    <property type="entry name" value="Pkinase_fungal"/>
</dbReference>
<feature type="domain" description="Fungal-type protein kinase" evidence="2">
    <location>
        <begin position="5"/>
        <end position="93"/>
    </location>
</feature>
<sequence>MLAIRAGWRVRDISGGNLGIKRDGSGLILDTEFAKAAGDTQEGRGERTGTPDFMAPEILVMEWHYRTPRPGVPPVPFHSHYGHDGDSFFFVILLAILESTYVGAKPEMLAGQFKLLDEIFGTAQRDNDWYYSNSRLHNALDRIFKGTDFEPLTWSMQTMLSALKDGHQAWAKVEPEQWQLSTWITVAEVMQAALIKMSEAVQTIETTALPPRKRRTEQSRPADPVTPTRPMKKSRTEAV</sequence>
<dbReference type="Gene3D" id="1.10.510.10">
    <property type="entry name" value="Transferase(Phosphotransferase) domain 1"/>
    <property type="match status" value="1"/>
</dbReference>
<name>A0A166JMD1_9BASI</name>
<gene>
    <name evidence="3" type="ORF">CALCODRAFT_505184</name>
</gene>
<accession>A0A166JMD1</accession>
<keyword evidence="4" id="KW-1185">Reference proteome</keyword>
<protein>
    <recommendedName>
        <fullName evidence="2">Fungal-type protein kinase domain-containing protein</fullName>
    </recommendedName>
</protein>
<feature type="region of interest" description="Disordered" evidence="1">
    <location>
        <begin position="205"/>
        <end position="239"/>
    </location>
</feature>
<reference evidence="3 4" key="1">
    <citation type="journal article" date="2016" name="Mol. Biol. Evol.">
        <title>Comparative Genomics of Early-Diverging Mushroom-Forming Fungi Provides Insights into the Origins of Lignocellulose Decay Capabilities.</title>
        <authorList>
            <person name="Nagy L.G."/>
            <person name="Riley R."/>
            <person name="Tritt A."/>
            <person name="Adam C."/>
            <person name="Daum C."/>
            <person name="Floudas D."/>
            <person name="Sun H."/>
            <person name="Yadav J.S."/>
            <person name="Pangilinan J."/>
            <person name="Larsson K.H."/>
            <person name="Matsuura K."/>
            <person name="Barry K."/>
            <person name="Labutti K."/>
            <person name="Kuo R."/>
            <person name="Ohm R.A."/>
            <person name="Bhattacharya S.S."/>
            <person name="Shirouzu T."/>
            <person name="Yoshinaga Y."/>
            <person name="Martin F.M."/>
            <person name="Grigoriev I.V."/>
            <person name="Hibbett D.S."/>
        </authorList>
    </citation>
    <scope>NUCLEOTIDE SEQUENCE [LARGE SCALE GENOMIC DNA]</scope>
    <source>
        <strain evidence="3 4">HHB12733</strain>
    </source>
</reference>
<organism evidence="3 4">
    <name type="scientific">Calocera cornea HHB12733</name>
    <dbReference type="NCBI Taxonomy" id="1353952"/>
    <lineage>
        <taxon>Eukaryota</taxon>
        <taxon>Fungi</taxon>
        <taxon>Dikarya</taxon>
        <taxon>Basidiomycota</taxon>
        <taxon>Agaricomycotina</taxon>
        <taxon>Dacrymycetes</taxon>
        <taxon>Dacrymycetales</taxon>
        <taxon>Dacrymycetaceae</taxon>
        <taxon>Calocera</taxon>
    </lineage>
</organism>
<evidence type="ECO:0000256" key="1">
    <source>
        <dbReference type="SAM" id="MobiDB-lite"/>
    </source>
</evidence>
<evidence type="ECO:0000313" key="3">
    <source>
        <dbReference type="EMBL" id="KZT44829.1"/>
    </source>
</evidence>
<dbReference type="EMBL" id="KV424366">
    <property type="protein sequence ID" value="KZT44829.1"/>
    <property type="molecule type" value="Genomic_DNA"/>
</dbReference>
<evidence type="ECO:0000313" key="4">
    <source>
        <dbReference type="Proteomes" id="UP000076842"/>
    </source>
</evidence>
<dbReference type="Pfam" id="PF17667">
    <property type="entry name" value="Pkinase_fungal"/>
    <property type="match status" value="1"/>
</dbReference>
<dbReference type="InParanoid" id="A0A166JMD1"/>
<dbReference type="AlphaFoldDB" id="A0A166JMD1"/>
<evidence type="ECO:0000259" key="2">
    <source>
        <dbReference type="Pfam" id="PF17667"/>
    </source>
</evidence>
<proteinExistence type="predicted"/>